<reference evidence="1 2" key="1">
    <citation type="journal article" date="2009" name="Environ. Microbiol.">
        <title>Genome sequence of Desulfobacterium autotrophicum HRM2, a marine sulfate reducer oxidizing organic carbon completely to carbon dioxide.</title>
        <authorList>
            <person name="Strittmatter A.W."/>
            <person name="Liesegang H."/>
            <person name="Rabus R."/>
            <person name="Decker I."/>
            <person name="Amann J."/>
            <person name="Andres S."/>
            <person name="Henne A."/>
            <person name="Fricke W.F."/>
            <person name="Martinez-Arias R."/>
            <person name="Bartels D."/>
            <person name="Goesmann A."/>
            <person name="Krause L."/>
            <person name="Puehler A."/>
            <person name="Klenk H.P."/>
            <person name="Richter M."/>
            <person name="Schuler M."/>
            <person name="Gloeckner F.O."/>
            <person name="Meyerdierks A."/>
            <person name="Gottschalk G."/>
            <person name="Amann R."/>
        </authorList>
    </citation>
    <scope>NUCLEOTIDE SEQUENCE [LARGE SCALE GENOMIC DNA]</scope>
    <source>
        <strain evidence="2">ATCC 43914 / DSM 3382 / HRM2</strain>
    </source>
</reference>
<evidence type="ECO:0000313" key="1">
    <source>
        <dbReference type="EMBL" id="ACN14771.1"/>
    </source>
</evidence>
<dbReference type="AlphaFoldDB" id="C0QAI6"/>
<gene>
    <name evidence="1" type="ordered locus">HRM2_16630</name>
</gene>
<name>C0QAI6_DESAH</name>
<dbReference type="EMBL" id="CP001087">
    <property type="protein sequence ID" value="ACN14771.1"/>
    <property type="molecule type" value="Genomic_DNA"/>
</dbReference>
<proteinExistence type="predicted"/>
<dbReference type="eggNOG" id="ENOG503394Y">
    <property type="taxonomic scope" value="Bacteria"/>
</dbReference>
<protein>
    <submittedName>
        <fullName evidence="1">Uncharacterized protein</fullName>
    </submittedName>
</protein>
<dbReference type="HOGENOM" id="CLU_2342236_0_0_7"/>
<dbReference type="OrthoDB" id="5421502at2"/>
<evidence type="ECO:0000313" key="2">
    <source>
        <dbReference type="Proteomes" id="UP000000442"/>
    </source>
</evidence>
<sequence>METNVQPDDSVKDQWAFIVVQNPGTGSEQFMGFKTPENEQEFIPAFATKPEAEQCFLLMPKDIMNNKYEIQAIHRDDLILTARNNGFDVFLMDEKSCIKKKL</sequence>
<dbReference type="KEGG" id="dat:HRM2_16630"/>
<accession>C0QAI6</accession>
<dbReference type="RefSeq" id="WP_015903558.1">
    <property type="nucleotide sequence ID" value="NC_012108.1"/>
</dbReference>
<dbReference type="Proteomes" id="UP000000442">
    <property type="component" value="Chromosome"/>
</dbReference>
<dbReference type="STRING" id="177437.HRM2_16630"/>
<keyword evidence="2" id="KW-1185">Reference proteome</keyword>
<organism evidence="1 2">
    <name type="scientific">Desulforapulum autotrophicum (strain ATCC 43914 / DSM 3382 / VKM B-1955 / HRM2)</name>
    <name type="common">Desulfobacterium autotrophicum</name>
    <dbReference type="NCBI Taxonomy" id="177437"/>
    <lineage>
        <taxon>Bacteria</taxon>
        <taxon>Pseudomonadati</taxon>
        <taxon>Thermodesulfobacteriota</taxon>
        <taxon>Desulfobacteria</taxon>
        <taxon>Desulfobacterales</taxon>
        <taxon>Desulfobacteraceae</taxon>
        <taxon>Desulforapulum</taxon>
    </lineage>
</organism>